<dbReference type="PRINTS" id="PR00385">
    <property type="entry name" value="P450"/>
</dbReference>
<keyword evidence="2 7" id="KW-0349">Heme</keyword>
<organism evidence="8 9">
    <name type="scientific">Archangium lansingense</name>
    <dbReference type="NCBI Taxonomy" id="2995310"/>
    <lineage>
        <taxon>Bacteria</taxon>
        <taxon>Pseudomonadati</taxon>
        <taxon>Myxococcota</taxon>
        <taxon>Myxococcia</taxon>
        <taxon>Myxococcales</taxon>
        <taxon>Cystobacterineae</taxon>
        <taxon>Archangiaceae</taxon>
        <taxon>Archangium</taxon>
    </lineage>
</organism>
<evidence type="ECO:0000256" key="1">
    <source>
        <dbReference type="ARBA" id="ARBA00010617"/>
    </source>
</evidence>
<dbReference type="RefSeq" id="WP_267537599.1">
    <property type="nucleotide sequence ID" value="NZ_JAPNKA010000001.1"/>
</dbReference>
<evidence type="ECO:0000256" key="7">
    <source>
        <dbReference type="RuleBase" id="RU000461"/>
    </source>
</evidence>
<dbReference type="InterPro" id="IPR001128">
    <property type="entry name" value="Cyt_P450"/>
</dbReference>
<keyword evidence="6 7" id="KW-0503">Monooxygenase</keyword>
<evidence type="ECO:0000256" key="2">
    <source>
        <dbReference type="ARBA" id="ARBA00022617"/>
    </source>
</evidence>
<dbReference type="PRINTS" id="PR00463">
    <property type="entry name" value="EP450I"/>
</dbReference>
<evidence type="ECO:0000313" key="9">
    <source>
        <dbReference type="Proteomes" id="UP001207654"/>
    </source>
</evidence>
<name>A0ABT4AB03_9BACT</name>
<dbReference type="Pfam" id="PF00067">
    <property type="entry name" value="p450"/>
    <property type="match status" value="1"/>
</dbReference>
<dbReference type="InterPro" id="IPR036396">
    <property type="entry name" value="Cyt_P450_sf"/>
</dbReference>
<evidence type="ECO:0000256" key="3">
    <source>
        <dbReference type="ARBA" id="ARBA00022723"/>
    </source>
</evidence>
<sequence>MNHSALALPPKVSGVPLVSALPRLLKDRFEFLEAARQRLGDIYTLDLGFSDAIILSHPRHVQHVLVDHARKYFKGGAIWESMRTFLGNGLPVSEGEFWKRQRRMIQPAFHHQRLIALTEKMVEAIDESLASWEQAAKTGAPFDIAGAFSRMTMNVMVRAMFGSGLEAGEAERVGQALAYIIDYLMVGMMTKSLPEWLPIPGRARYQQAVQYIDEVVLRIIERGRASAEEDNLLSLLLHAVDTESGERMTNAQLRDEAVSLFVAGYETTAVGLAWAFHLMTRHPEVFQRLRTEVDEVLGQRVPGFADLRPLTHARNVLQESLRLYPPAYWIPRTATEEDEIDGYRIPAGKMVVAFTYLIHHNPDVWEQPERFDPDRFTPERSEGRHKQAWIPFGAGQRLCIGREFSLMEGQLILARIAQRYDVSAIPGREARIHIGTSIRAKNGVWVHLKARTRPAQVRTA</sequence>
<evidence type="ECO:0000256" key="6">
    <source>
        <dbReference type="ARBA" id="ARBA00023033"/>
    </source>
</evidence>
<dbReference type="InterPro" id="IPR017972">
    <property type="entry name" value="Cyt_P450_CS"/>
</dbReference>
<accession>A0ABT4AB03</accession>
<dbReference type="PANTHER" id="PTHR24291:SF50">
    <property type="entry name" value="BIFUNCTIONAL ALBAFLAVENONE MONOOXYGENASE_TERPENE SYNTHASE"/>
    <property type="match status" value="1"/>
</dbReference>
<evidence type="ECO:0000256" key="5">
    <source>
        <dbReference type="ARBA" id="ARBA00023004"/>
    </source>
</evidence>
<gene>
    <name evidence="8" type="ORF">OV287_30695</name>
</gene>
<dbReference type="Gene3D" id="1.10.630.10">
    <property type="entry name" value="Cytochrome P450"/>
    <property type="match status" value="1"/>
</dbReference>
<dbReference type="PANTHER" id="PTHR24291">
    <property type="entry name" value="CYTOCHROME P450 FAMILY 4"/>
    <property type="match status" value="1"/>
</dbReference>
<dbReference type="InterPro" id="IPR050196">
    <property type="entry name" value="Cytochrome_P450_Monoox"/>
</dbReference>
<dbReference type="CDD" id="cd20620">
    <property type="entry name" value="CYP132-like"/>
    <property type="match status" value="1"/>
</dbReference>
<dbReference type="EMBL" id="JAPNKA010000001">
    <property type="protein sequence ID" value="MCY1078839.1"/>
    <property type="molecule type" value="Genomic_DNA"/>
</dbReference>
<comment type="caution">
    <text evidence="8">The sequence shown here is derived from an EMBL/GenBank/DDBJ whole genome shotgun (WGS) entry which is preliminary data.</text>
</comment>
<evidence type="ECO:0000256" key="4">
    <source>
        <dbReference type="ARBA" id="ARBA00023002"/>
    </source>
</evidence>
<dbReference type="Proteomes" id="UP001207654">
    <property type="component" value="Unassembled WGS sequence"/>
</dbReference>
<keyword evidence="4 7" id="KW-0560">Oxidoreductase</keyword>
<comment type="similarity">
    <text evidence="1 7">Belongs to the cytochrome P450 family.</text>
</comment>
<dbReference type="InterPro" id="IPR002401">
    <property type="entry name" value="Cyt_P450_E_grp-I"/>
</dbReference>
<dbReference type="PROSITE" id="PS00086">
    <property type="entry name" value="CYTOCHROME_P450"/>
    <property type="match status" value="1"/>
</dbReference>
<keyword evidence="9" id="KW-1185">Reference proteome</keyword>
<protein>
    <submittedName>
        <fullName evidence="8">Cytochrome P450</fullName>
    </submittedName>
</protein>
<evidence type="ECO:0000313" key="8">
    <source>
        <dbReference type="EMBL" id="MCY1078839.1"/>
    </source>
</evidence>
<proteinExistence type="inferred from homology"/>
<keyword evidence="3 7" id="KW-0479">Metal-binding</keyword>
<dbReference type="SUPFAM" id="SSF48264">
    <property type="entry name" value="Cytochrome P450"/>
    <property type="match status" value="1"/>
</dbReference>
<keyword evidence="5 7" id="KW-0408">Iron</keyword>
<reference evidence="8 9" key="1">
    <citation type="submission" date="2022-11" db="EMBL/GenBank/DDBJ databases">
        <title>Minimal conservation of predation-associated metabolite biosynthetic gene clusters underscores biosynthetic potential of Myxococcota including descriptions for ten novel species: Archangium lansinium sp. nov., Myxococcus landrumus sp. nov., Nannocystis bai.</title>
        <authorList>
            <person name="Ahearne A."/>
            <person name="Stevens C."/>
            <person name="Phillips K."/>
        </authorList>
    </citation>
    <scope>NUCLEOTIDE SEQUENCE [LARGE SCALE GENOMIC DNA]</scope>
    <source>
        <strain evidence="8 9">MIWBW</strain>
    </source>
</reference>